<comment type="caution">
    <text evidence="2">The sequence shown here is derived from an EMBL/GenBank/DDBJ whole genome shotgun (WGS) entry which is preliminary data.</text>
</comment>
<protein>
    <submittedName>
        <fullName evidence="2">Retrovirus-related pol polyprotein from transposon TNT 1-94</fullName>
    </submittedName>
</protein>
<proteinExistence type="predicted"/>
<dbReference type="PANTHER" id="PTHR34222:SF99">
    <property type="entry name" value="PROTEIN, PUTATIVE-RELATED"/>
    <property type="match status" value="1"/>
</dbReference>
<sequence>MCLCYRSQILLMDPLPPINKVFSMVIQYERQFVPHIVGLDVEDSKVSVNASDSRRSQGRGRSGFNGQSGPFKKKYCTYC</sequence>
<organism evidence="2 3">
    <name type="scientific">Trifolium medium</name>
    <dbReference type="NCBI Taxonomy" id="97028"/>
    <lineage>
        <taxon>Eukaryota</taxon>
        <taxon>Viridiplantae</taxon>
        <taxon>Streptophyta</taxon>
        <taxon>Embryophyta</taxon>
        <taxon>Tracheophyta</taxon>
        <taxon>Spermatophyta</taxon>
        <taxon>Magnoliopsida</taxon>
        <taxon>eudicotyledons</taxon>
        <taxon>Gunneridae</taxon>
        <taxon>Pentapetalae</taxon>
        <taxon>rosids</taxon>
        <taxon>fabids</taxon>
        <taxon>Fabales</taxon>
        <taxon>Fabaceae</taxon>
        <taxon>Papilionoideae</taxon>
        <taxon>50 kb inversion clade</taxon>
        <taxon>NPAAA clade</taxon>
        <taxon>Hologalegina</taxon>
        <taxon>IRL clade</taxon>
        <taxon>Trifolieae</taxon>
        <taxon>Trifolium</taxon>
    </lineage>
</organism>
<feature type="non-terminal residue" evidence="2">
    <location>
        <position position="79"/>
    </location>
</feature>
<accession>A0A392RID1</accession>
<dbReference type="Proteomes" id="UP000265520">
    <property type="component" value="Unassembled WGS sequence"/>
</dbReference>
<evidence type="ECO:0000313" key="2">
    <source>
        <dbReference type="EMBL" id="MCI35355.1"/>
    </source>
</evidence>
<evidence type="ECO:0000313" key="3">
    <source>
        <dbReference type="Proteomes" id="UP000265520"/>
    </source>
</evidence>
<dbReference type="PANTHER" id="PTHR34222">
    <property type="entry name" value="GAG_PRE-INTEGRS DOMAIN-CONTAINING PROTEIN"/>
    <property type="match status" value="1"/>
</dbReference>
<feature type="region of interest" description="Disordered" evidence="1">
    <location>
        <begin position="48"/>
        <end position="69"/>
    </location>
</feature>
<name>A0A392RID1_9FABA</name>
<dbReference type="EMBL" id="LXQA010222570">
    <property type="protein sequence ID" value="MCI35355.1"/>
    <property type="molecule type" value="Genomic_DNA"/>
</dbReference>
<evidence type="ECO:0000256" key="1">
    <source>
        <dbReference type="SAM" id="MobiDB-lite"/>
    </source>
</evidence>
<keyword evidence="3" id="KW-1185">Reference proteome</keyword>
<dbReference type="AlphaFoldDB" id="A0A392RID1"/>
<reference evidence="2 3" key="1">
    <citation type="journal article" date="2018" name="Front. Plant Sci.">
        <title>Red Clover (Trifolium pratense) and Zigzag Clover (T. medium) - A Picture of Genomic Similarities and Differences.</title>
        <authorList>
            <person name="Dluhosova J."/>
            <person name="Istvanek J."/>
            <person name="Nedelnik J."/>
            <person name="Repkova J."/>
        </authorList>
    </citation>
    <scope>NUCLEOTIDE SEQUENCE [LARGE SCALE GENOMIC DNA]</scope>
    <source>
        <strain evidence="3">cv. 10/8</strain>
        <tissue evidence="2">Leaf</tissue>
    </source>
</reference>